<gene>
    <name evidence="1" type="ORF">ACFR99_04620</name>
</gene>
<dbReference type="RefSeq" id="WP_390284807.1">
    <property type="nucleotide sequence ID" value="NZ_JBHUDI010000003.1"/>
</dbReference>
<reference evidence="1 2" key="1">
    <citation type="journal article" date="2019" name="Int. J. Syst. Evol. Microbiol.">
        <title>The Global Catalogue of Microorganisms (GCM) 10K type strain sequencing project: providing services to taxonomists for standard genome sequencing and annotation.</title>
        <authorList>
            <consortium name="The Broad Institute Genomics Platform"/>
            <consortium name="The Broad Institute Genome Sequencing Center for Infectious Disease"/>
            <person name="Wu L."/>
            <person name="Ma J."/>
        </authorList>
    </citation>
    <scope>NUCLEOTIDE SEQUENCE [LARGE SCALE GENOMIC DNA]</scope>
    <source>
        <strain evidence="1 2">CGMCC 1.12230</strain>
    </source>
</reference>
<keyword evidence="2" id="KW-1185">Reference proteome</keyword>
<evidence type="ECO:0000313" key="2">
    <source>
        <dbReference type="Proteomes" id="UP001597076"/>
    </source>
</evidence>
<evidence type="ECO:0000313" key="1">
    <source>
        <dbReference type="EMBL" id="MFD1562828.1"/>
    </source>
</evidence>
<dbReference type="AlphaFoldDB" id="A0ABD6BF94"/>
<proteinExistence type="predicted"/>
<sequence length="123" mass="14107">MAEHVCESSSDCLGLLWVRAVCKCHCSSRETKRPSEVTRFELGETVTICASEVFWLEFLFRSREDEIEKSISWCDEGALEIIAVSFYVYSLIAKWTADHLVHDGDCGVTERFDERCQWDTTGI</sequence>
<name>A0ABD6BF94_9EURY</name>
<dbReference type="Proteomes" id="UP001597076">
    <property type="component" value="Unassembled WGS sequence"/>
</dbReference>
<organism evidence="1 2">
    <name type="scientific">Haloarchaeobius amylolyticus</name>
    <dbReference type="NCBI Taxonomy" id="1198296"/>
    <lineage>
        <taxon>Archaea</taxon>
        <taxon>Methanobacteriati</taxon>
        <taxon>Methanobacteriota</taxon>
        <taxon>Stenosarchaea group</taxon>
        <taxon>Halobacteria</taxon>
        <taxon>Halobacteriales</taxon>
        <taxon>Halorubellaceae</taxon>
        <taxon>Haloarchaeobius</taxon>
    </lineage>
</organism>
<dbReference type="EMBL" id="JBHUDI010000003">
    <property type="protein sequence ID" value="MFD1562828.1"/>
    <property type="molecule type" value="Genomic_DNA"/>
</dbReference>
<protein>
    <submittedName>
        <fullName evidence="1">Uncharacterized protein</fullName>
    </submittedName>
</protein>
<accession>A0ABD6BF94</accession>
<comment type="caution">
    <text evidence="1">The sequence shown here is derived from an EMBL/GenBank/DDBJ whole genome shotgun (WGS) entry which is preliminary data.</text>
</comment>